<proteinExistence type="predicted"/>
<protein>
    <submittedName>
        <fullName evidence="3">Glutathione S-transferase (BphK)</fullName>
    </submittedName>
</protein>
<feature type="domain" description="GST C-terminal" evidence="2">
    <location>
        <begin position="89"/>
        <end position="203"/>
    </location>
</feature>
<dbReference type="CDD" id="cd03057">
    <property type="entry name" value="GST_N_Beta"/>
    <property type="match status" value="1"/>
</dbReference>
<dbReference type="Proteomes" id="UP000015462">
    <property type="component" value="Unassembled WGS sequence"/>
</dbReference>
<dbReference type="RefSeq" id="WP_015006586.1">
    <property type="nucleotide sequence ID" value="NZ_JARGOU010000005.1"/>
</dbReference>
<dbReference type="SFLD" id="SFLDG01150">
    <property type="entry name" value="Main.1:_Beta-like"/>
    <property type="match status" value="1"/>
</dbReference>
<sequence length="203" mass="22511">MKLYYSPGSCSLSPHIAIHEAGLTAKTELVKVDLQSHTLENGDNYLDINPCGYVPALQLDSGEFLFEGPAIVQYIASLAPEKNLAPAADTFERAKLQQWLNFLSTELHKGLAPLFNPALSDDTKGVFIEGYSKRLTQLVESMGDSEYLVGDQFSVADIYLFVILSWHPYFEFDASPWPSLKAFQERIGSRPAVQEALKHEGLA</sequence>
<dbReference type="CDD" id="cd03188">
    <property type="entry name" value="GST_C_Beta"/>
    <property type="match status" value="1"/>
</dbReference>
<keyword evidence="4" id="KW-1185">Reference proteome</keyword>
<dbReference type="AlphaFoldDB" id="A0AB33Z0A4"/>
<dbReference type="NCBIfam" id="NF007831">
    <property type="entry name" value="PRK10542.1"/>
    <property type="match status" value="1"/>
</dbReference>
<name>A0AB33Z0A4_9GAMM</name>
<dbReference type="Gene3D" id="1.20.1050.10">
    <property type="match status" value="1"/>
</dbReference>
<organism evidence="3 4">
    <name type="scientific">Cycloclasticus pugetii</name>
    <dbReference type="NCBI Taxonomy" id="34068"/>
    <lineage>
        <taxon>Bacteria</taxon>
        <taxon>Pseudomonadati</taxon>
        <taxon>Pseudomonadota</taxon>
        <taxon>Gammaproteobacteria</taxon>
        <taxon>Thiotrichales</taxon>
        <taxon>Piscirickettsiaceae</taxon>
        <taxon>Cycloclasticus</taxon>
    </lineage>
</organism>
<dbReference type="Pfam" id="PF00043">
    <property type="entry name" value="GST_C"/>
    <property type="match status" value="1"/>
</dbReference>
<gene>
    <name evidence="3" type="ORF">L196_08101</name>
</gene>
<dbReference type="Gene3D" id="3.40.30.10">
    <property type="entry name" value="Glutaredoxin"/>
    <property type="match status" value="1"/>
</dbReference>
<dbReference type="Pfam" id="PF13409">
    <property type="entry name" value="GST_N_2"/>
    <property type="match status" value="1"/>
</dbReference>
<dbReference type="InterPro" id="IPR036282">
    <property type="entry name" value="Glutathione-S-Trfase_C_sf"/>
</dbReference>
<dbReference type="SUPFAM" id="SSF52833">
    <property type="entry name" value="Thioredoxin-like"/>
    <property type="match status" value="1"/>
</dbReference>
<dbReference type="InterPro" id="IPR004046">
    <property type="entry name" value="GST_C"/>
</dbReference>
<dbReference type="PANTHER" id="PTHR44051">
    <property type="entry name" value="GLUTATHIONE S-TRANSFERASE-RELATED"/>
    <property type="match status" value="1"/>
</dbReference>
<evidence type="ECO:0000259" key="2">
    <source>
        <dbReference type="PROSITE" id="PS50405"/>
    </source>
</evidence>
<dbReference type="InterPro" id="IPR036249">
    <property type="entry name" value="Thioredoxin-like_sf"/>
</dbReference>
<dbReference type="EMBL" id="ASHL01000006">
    <property type="protein sequence ID" value="EPD12816.1"/>
    <property type="molecule type" value="Genomic_DNA"/>
</dbReference>
<evidence type="ECO:0000313" key="3">
    <source>
        <dbReference type="EMBL" id="EPD12816.1"/>
    </source>
</evidence>
<dbReference type="InterPro" id="IPR040079">
    <property type="entry name" value="Glutathione_S-Trfase"/>
</dbReference>
<reference evidence="3 4" key="1">
    <citation type="journal article" date="2013" name="Genome Announc.">
        <title>Genome Sequence of the Pyrene- and Fluoranthene-Degrading Bacterium Cycloclasticus sp. Strain PY97M.</title>
        <authorList>
            <person name="Cui Z."/>
            <person name="Xu G."/>
            <person name="Li Q."/>
            <person name="Gao W."/>
            <person name="Zheng L."/>
        </authorList>
    </citation>
    <scope>NUCLEOTIDE SEQUENCE [LARGE SCALE GENOMIC DNA]</scope>
    <source>
        <strain evidence="3 4">PY97M</strain>
    </source>
</reference>
<dbReference type="PROSITE" id="PS50404">
    <property type="entry name" value="GST_NTER"/>
    <property type="match status" value="1"/>
</dbReference>
<dbReference type="PANTHER" id="PTHR44051:SF8">
    <property type="entry name" value="GLUTATHIONE S-TRANSFERASE GSTA"/>
    <property type="match status" value="1"/>
</dbReference>
<feature type="domain" description="GST N-terminal" evidence="1">
    <location>
        <begin position="1"/>
        <end position="83"/>
    </location>
</feature>
<dbReference type="PROSITE" id="PS50405">
    <property type="entry name" value="GST_CTER"/>
    <property type="match status" value="1"/>
</dbReference>
<evidence type="ECO:0000313" key="4">
    <source>
        <dbReference type="Proteomes" id="UP000015462"/>
    </source>
</evidence>
<dbReference type="SUPFAM" id="SSF47616">
    <property type="entry name" value="GST C-terminal domain-like"/>
    <property type="match status" value="1"/>
</dbReference>
<dbReference type="InterPro" id="IPR004045">
    <property type="entry name" value="Glutathione_S-Trfase_N"/>
</dbReference>
<dbReference type="SFLD" id="SFLDS00019">
    <property type="entry name" value="Glutathione_Transferase_(cytos"/>
    <property type="match status" value="1"/>
</dbReference>
<dbReference type="InterPro" id="IPR010987">
    <property type="entry name" value="Glutathione-S-Trfase_C-like"/>
</dbReference>
<comment type="caution">
    <text evidence="3">The sequence shown here is derived from an EMBL/GenBank/DDBJ whole genome shotgun (WGS) entry which is preliminary data.</text>
</comment>
<dbReference type="SFLD" id="SFLDG00358">
    <property type="entry name" value="Main_(cytGST)"/>
    <property type="match status" value="1"/>
</dbReference>
<evidence type="ECO:0000259" key="1">
    <source>
        <dbReference type="PROSITE" id="PS50404"/>
    </source>
</evidence>
<accession>A0AB33Z0A4</accession>